<reference evidence="2" key="1">
    <citation type="submission" date="2022-06" db="EMBL/GenBank/DDBJ databases">
        <title>Complete genome sequence of soil microorganisms Streptomyces sp. Qhu-M197 isolated from Alpine meadows habitats on the Tibetan Plateau.</title>
        <authorList>
            <person name="Zhang B."/>
            <person name="Xiang X."/>
            <person name="Fan J."/>
        </authorList>
    </citation>
    <scope>NUCLEOTIDE SEQUENCE</scope>
    <source>
        <strain evidence="2">Qhu-M197</strain>
    </source>
</reference>
<evidence type="ECO:0008006" key="4">
    <source>
        <dbReference type="Google" id="ProtNLM"/>
    </source>
</evidence>
<dbReference type="EMBL" id="CP099468">
    <property type="protein sequence ID" value="USQ82641.1"/>
    <property type="molecule type" value="Genomic_DNA"/>
</dbReference>
<protein>
    <recommendedName>
        <fullName evidence="4">HNH endonuclease</fullName>
    </recommendedName>
</protein>
<keyword evidence="3" id="KW-1185">Reference proteome</keyword>
<evidence type="ECO:0000313" key="3">
    <source>
        <dbReference type="Proteomes" id="UP001056374"/>
    </source>
</evidence>
<evidence type="ECO:0000313" key="2">
    <source>
        <dbReference type="EMBL" id="USQ82641.1"/>
    </source>
</evidence>
<proteinExistence type="predicted"/>
<dbReference type="Proteomes" id="UP001056374">
    <property type="component" value="Chromosome"/>
</dbReference>
<sequence>MAITPEEAEGREAAERRTRGLDWSKGHRLHIHNQIESRPGPIEADGASWLENRATGMVHLACNCGYSSGWIPRREMPDPMHLKAEHGAPIESQTI</sequence>
<evidence type="ECO:0000256" key="1">
    <source>
        <dbReference type="SAM" id="MobiDB-lite"/>
    </source>
</evidence>
<feature type="region of interest" description="Disordered" evidence="1">
    <location>
        <begin position="1"/>
        <end position="25"/>
    </location>
</feature>
<name>A0ABY4Z168_9ACTN</name>
<feature type="compositionally biased region" description="Basic and acidic residues" evidence="1">
    <location>
        <begin position="8"/>
        <end position="25"/>
    </location>
</feature>
<accession>A0ABY4Z168</accession>
<dbReference type="RefSeq" id="WP_252545300.1">
    <property type="nucleotide sequence ID" value="NZ_CP099468.1"/>
</dbReference>
<gene>
    <name evidence="2" type="ORF">NFX46_01965</name>
</gene>
<organism evidence="2 3">
    <name type="scientific">Streptomyces phaeoluteigriseus</name>
    <dbReference type="NCBI Taxonomy" id="114686"/>
    <lineage>
        <taxon>Bacteria</taxon>
        <taxon>Bacillati</taxon>
        <taxon>Actinomycetota</taxon>
        <taxon>Actinomycetes</taxon>
        <taxon>Kitasatosporales</taxon>
        <taxon>Streptomycetaceae</taxon>
        <taxon>Streptomyces</taxon>
        <taxon>Streptomyces aurantiacus group</taxon>
    </lineage>
</organism>